<keyword evidence="2" id="KW-1185">Reference proteome</keyword>
<gene>
    <name evidence="1" type="ORF">PROFUN_10768</name>
</gene>
<evidence type="ECO:0000313" key="2">
    <source>
        <dbReference type="Proteomes" id="UP000241769"/>
    </source>
</evidence>
<comment type="caution">
    <text evidence="1">The sequence shown here is derived from an EMBL/GenBank/DDBJ whole genome shotgun (WGS) entry which is preliminary data.</text>
</comment>
<sequence>MTNEQGTISSTHSYDEISTDMHYSSISESNKSDTACVEAMMTAPASFPIHFRDWSGALCEGEFEISPIGITIYRTVRPFFGRARREPFQVFSIRRLELLTCQGCLLLMHYRWDEPSRKKKTGVVRPVVERFEWPVPPDTEELRKTICNAVNQHLISSGMYDGVAAPASM</sequence>
<dbReference type="Proteomes" id="UP000241769">
    <property type="component" value="Unassembled WGS sequence"/>
</dbReference>
<dbReference type="AlphaFoldDB" id="A0A2P6N812"/>
<dbReference type="InParanoid" id="A0A2P6N812"/>
<protein>
    <submittedName>
        <fullName evidence="1">Uncharacterized protein</fullName>
    </submittedName>
</protein>
<proteinExistence type="predicted"/>
<accession>A0A2P6N812</accession>
<reference evidence="1 2" key="1">
    <citation type="journal article" date="2018" name="Genome Biol. Evol.">
        <title>Multiple Roots of Fruiting Body Formation in Amoebozoa.</title>
        <authorList>
            <person name="Hillmann F."/>
            <person name="Forbes G."/>
            <person name="Novohradska S."/>
            <person name="Ferling I."/>
            <person name="Riege K."/>
            <person name="Groth M."/>
            <person name="Westermann M."/>
            <person name="Marz M."/>
            <person name="Spaller T."/>
            <person name="Winckler T."/>
            <person name="Schaap P."/>
            <person name="Glockner G."/>
        </authorList>
    </citation>
    <scope>NUCLEOTIDE SEQUENCE [LARGE SCALE GENOMIC DNA]</scope>
    <source>
        <strain evidence="1 2">Jena</strain>
    </source>
</reference>
<organism evidence="1 2">
    <name type="scientific">Planoprotostelium fungivorum</name>
    <dbReference type="NCBI Taxonomy" id="1890364"/>
    <lineage>
        <taxon>Eukaryota</taxon>
        <taxon>Amoebozoa</taxon>
        <taxon>Evosea</taxon>
        <taxon>Variosea</taxon>
        <taxon>Cavosteliida</taxon>
        <taxon>Cavosteliaceae</taxon>
        <taxon>Planoprotostelium</taxon>
    </lineage>
</organism>
<dbReference type="EMBL" id="MDYQ01000162">
    <property type="protein sequence ID" value="PRP80085.1"/>
    <property type="molecule type" value="Genomic_DNA"/>
</dbReference>
<evidence type="ECO:0000313" key="1">
    <source>
        <dbReference type="EMBL" id="PRP80085.1"/>
    </source>
</evidence>
<name>A0A2P6N812_9EUKA</name>